<dbReference type="AlphaFoldDB" id="A0A0F8WG23"/>
<organism evidence="1">
    <name type="scientific">marine sediment metagenome</name>
    <dbReference type="NCBI Taxonomy" id="412755"/>
    <lineage>
        <taxon>unclassified sequences</taxon>
        <taxon>metagenomes</taxon>
        <taxon>ecological metagenomes</taxon>
    </lineage>
</organism>
<gene>
    <name evidence="1" type="ORF">LCGC14_3073560</name>
</gene>
<name>A0A0F8WG23_9ZZZZ</name>
<evidence type="ECO:0000313" key="1">
    <source>
        <dbReference type="EMBL" id="KKK55538.1"/>
    </source>
</evidence>
<protein>
    <submittedName>
        <fullName evidence="1">Uncharacterized protein</fullName>
    </submittedName>
</protein>
<sequence>MSDHCESCLRPGPTSIFKCG</sequence>
<proteinExistence type="predicted"/>
<reference evidence="1" key="1">
    <citation type="journal article" date="2015" name="Nature">
        <title>Complex archaea that bridge the gap between prokaryotes and eukaryotes.</title>
        <authorList>
            <person name="Spang A."/>
            <person name="Saw J.H."/>
            <person name="Jorgensen S.L."/>
            <person name="Zaremba-Niedzwiedzka K."/>
            <person name="Martijn J."/>
            <person name="Lind A.E."/>
            <person name="van Eijk R."/>
            <person name="Schleper C."/>
            <person name="Guy L."/>
            <person name="Ettema T.J."/>
        </authorList>
    </citation>
    <scope>NUCLEOTIDE SEQUENCE</scope>
</reference>
<accession>A0A0F8WG23</accession>
<comment type="caution">
    <text evidence="1">The sequence shown here is derived from an EMBL/GenBank/DDBJ whole genome shotgun (WGS) entry which is preliminary data.</text>
</comment>
<feature type="non-terminal residue" evidence="1">
    <location>
        <position position="20"/>
    </location>
</feature>
<dbReference type="EMBL" id="LAZR01065440">
    <property type="protein sequence ID" value="KKK55538.1"/>
    <property type="molecule type" value="Genomic_DNA"/>
</dbReference>